<keyword evidence="5" id="KW-1185">Reference proteome</keyword>
<evidence type="ECO:0000259" key="3">
    <source>
        <dbReference type="PROSITE" id="PS51253"/>
    </source>
</evidence>
<dbReference type="EMBL" id="JABSTV010001249">
    <property type="protein sequence ID" value="KAH7961816.1"/>
    <property type="molecule type" value="Genomic_DNA"/>
</dbReference>
<feature type="domain" description="HTH CENPB-type" evidence="3">
    <location>
        <begin position="1"/>
        <end position="46"/>
    </location>
</feature>
<dbReference type="PANTHER" id="PTHR19303:SF73">
    <property type="entry name" value="PROTEIN PDC2"/>
    <property type="match status" value="1"/>
</dbReference>
<organism evidence="4 5">
    <name type="scientific">Rhipicephalus sanguineus</name>
    <name type="common">Brown dog tick</name>
    <name type="synonym">Ixodes sanguineus</name>
    <dbReference type="NCBI Taxonomy" id="34632"/>
    <lineage>
        <taxon>Eukaryota</taxon>
        <taxon>Metazoa</taxon>
        <taxon>Ecdysozoa</taxon>
        <taxon>Arthropoda</taxon>
        <taxon>Chelicerata</taxon>
        <taxon>Arachnida</taxon>
        <taxon>Acari</taxon>
        <taxon>Parasitiformes</taxon>
        <taxon>Ixodida</taxon>
        <taxon>Ixodoidea</taxon>
        <taxon>Ixodidae</taxon>
        <taxon>Rhipicephalinae</taxon>
        <taxon>Rhipicephalus</taxon>
        <taxon>Rhipicephalus</taxon>
    </lineage>
</organism>
<evidence type="ECO:0000256" key="2">
    <source>
        <dbReference type="ARBA" id="ARBA00023125"/>
    </source>
</evidence>
<dbReference type="Pfam" id="PF03221">
    <property type="entry name" value="HTH_Tnp_Tc5"/>
    <property type="match status" value="1"/>
</dbReference>
<keyword evidence="2" id="KW-0238">DNA-binding</keyword>
<sequence>MNLPVSGPFLAEKAQAFAAQLKCTGFACSNSWLSRFKARYAIVGKAVCSETAAADKEGTDERQNNDLQEALAAYNAADIFNFDESALLYCLLPKQVIGI</sequence>
<dbReference type="InterPro" id="IPR050863">
    <property type="entry name" value="CenT-Element_Derived"/>
</dbReference>
<dbReference type="PANTHER" id="PTHR19303">
    <property type="entry name" value="TRANSPOSON"/>
    <property type="match status" value="1"/>
</dbReference>
<accession>A0A9D4T076</accession>
<reference evidence="4" key="2">
    <citation type="submission" date="2021-09" db="EMBL/GenBank/DDBJ databases">
        <authorList>
            <person name="Jia N."/>
            <person name="Wang J."/>
            <person name="Shi W."/>
            <person name="Du L."/>
            <person name="Sun Y."/>
            <person name="Zhan W."/>
            <person name="Jiang J."/>
            <person name="Wang Q."/>
            <person name="Zhang B."/>
            <person name="Ji P."/>
            <person name="Sakyi L.B."/>
            <person name="Cui X."/>
            <person name="Yuan T."/>
            <person name="Jiang B."/>
            <person name="Yang W."/>
            <person name="Lam T.T.-Y."/>
            <person name="Chang Q."/>
            <person name="Ding S."/>
            <person name="Wang X."/>
            <person name="Zhu J."/>
            <person name="Ruan X."/>
            <person name="Zhao L."/>
            <person name="Wei J."/>
            <person name="Que T."/>
            <person name="Du C."/>
            <person name="Cheng J."/>
            <person name="Dai P."/>
            <person name="Han X."/>
            <person name="Huang E."/>
            <person name="Gao Y."/>
            <person name="Liu J."/>
            <person name="Shao H."/>
            <person name="Ye R."/>
            <person name="Li L."/>
            <person name="Wei W."/>
            <person name="Wang X."/>
            <person name="Wang C."/>
            <person name="Huo Q."/>
            <person name="Li W."/>
            <person name="Guo W."/>
            <person name="Chen H."/>
            <person name="Chen S."/>
            <person name="Zhou L."/>
            <person name="Zhou L."/>
            <person name="Ni X."/>
            <person name="Tian J."/>
            <person name="Zhou Y."/>
            <person name="Sheng Y."/>
            <person name="Liu T."/>
            <person name="Pan Y."/>
            <person name="Xia L."/>
            <person name="Li J."/>
            <person name="Zhao F."/>
            <person name="Cao W."/>
        </authorList>
    </citation>
    <scope>NUCLEOTIDE SEQUENCE</scope>
    <source>
        <strain evidence="4">Rsan-2018</strain>
        <tissue evidence="4">Larvae</tissue>
    </source>
</reference>
<dbReference type="Proteomes" id="UP000821837">
    <property type="component" value="Chromosome 3"/>
</dbReference>
<dbReference type="InterPro" id="IPR006600">
    <property type="entry name" value="HTH_CenpB_DNA-bd_dom"/>
</dbReference>
<dbReference type="VEuPathDB" id="VectorBase:RSAN_032965"/>
<dbReference type="Gene3D" id="1.10.10.60">
    <property type="entry name" value="Homeodomain-like"/>
    <property type="match status" value="1"/>
</dbReference>
<name>A0A9D4T076_RHISA</name>
<reference evidence="4" key="1">
    <citation type="journal article" date="2020" name="Cell">
        <title>Large-Scale Comparative Analyses of Tick Genomes Elucidate Their Genetic Diversity and Vector Capacities.</title>
        <authorList>
            <consortium name="Tick Genome and Microbiome Consortium (TIGMIC)"/>
            <person name="Jia N."/>
            <person name="Wang J."/>
            <person name="Shi W."/>
            <person name="Du L."/>
            <person name="Sun Y."/>
            <person name="Zhan W."/>
            <person name="Jiang J.F."/>
            <person name="Wang Q."/>
            <person name="Zhang B."/>
            <person name="Ji P."/>
            <person name="Bell-Sakyi L."/>
            <person name="Cui X.M."/>
            <person name="Yuan T.T."/>
            <person name="Jiang B.G."/>
            <person name="Yang W.F."/>
            <person name="Lam T.T."/>
            <person name="Chang Q.C."/>
            <person name="Ding S.J."/>
            <person name="Wang X.J."/>
            <person name="Zhu J.G."/>
            <person name="Ruan X.D."/>
            <person name="Zhao L."/>
            <person name="Wei J.T."/>
            <person name="Ye R.Z."/>
            <person name="Que T.C."/>
            <person name="Du C.H."/>
            <person name="Zhou Y.H."/>
            <person name="Cheng J.X."/>
            <person name="Dai P.F."/>
            <person name="Guo W.B."/>
            <person name="Han X.H."/>
            <person name="Huang E.J."/>
            <person name="Li L.F."/>
            <person name="Wei W."/>
            <person name="Gao Y.C."/>
            <person name="Liu J.Z."/>
            <person name="Shao H.Z."/>
            <person name="Wang X."/>
            <person name="Wang C.C."/>
            <person name="Yang T.C."/>
            <person name="Huo Q.B."/>
            <person name="Li W."/>
            <person name="Chen H.Y."/>
            <person name="Chen S.E."/>
            <person name="Zhou L.G."/>
            <person name="Ni X.B."/>
            <person name="Tian J.H."/>
            <person name="Sheng Y."/>
            <person name="Liu T."/>
            <person name="Pan Y.S."/>
            <person name="Xia L.Y."/>
            <person name="Li J."/>
            <person name="Zhao F."/>
            <person name="Cao W.C."/>
        </authorList>
    </citation>
    <scope>NUCLEOTIDE SEQUENCE</scope>
    <source>
        <strain evidence="4">Rsan-2018</strain>
    </source>
</reference>
<dbReference type="GO" id="GO:0003677">
    <property type="term" value="F:DNA binding"/>
    <property type="evidence" value="ECO:0007669"/>
    <property type="project" value="UniProtKB-KW"/>
</dbReference>
<comment type="subcellular location">
    <subcellularLocation>
        <location evidence="1">Nucleus</location>
    </subcellularLocation>
</comment>
<dbReference type="SUPFAM" id="SSF46689">
    <property type="entry name" value="Homeodomain-like"/>
    <property type="match status" value="1"/>
</dbReference>
<protein>
    <recommendedName>
        <fullName evidence="3">HTH CENPB-type domain-containing protein</fullName>
    </recommendedName>
</protein>
<comment type="caution">
    <text evidence="4">The sequence shown here is derived from an EMBL/GenBank/DDBJ whole genome shotgun (WGS) entry which is preliminary data.</text>
</comment>
<dbReference type="GO" id="GO:0005634">
    <property type="term" value="C:nucleus"/>
    <property type="evidence" value="ECO:0007669"/>
    <property type="project" value="UniProtKB-SubCell"/>
</dbReference>
<evidence type="ECO:0000313" key="4">
    <source>
        <dbReference type="EMBL" id="KAH7961816.1"/>
    </source>
</evidence>
<dbReference type="InterPro" id="IPR009057">
    <property type="entry name" value="Homeodomain-like_sf"/>
</dbReference>
<dbReference type="PROSITE" id="PS51253">
    <property type="entry name" value="HTH_CENPB"/>
    <property type="match status" value="1"/>
</dbReference>
<evidence type="ECO:0000256" key="1">
    <source>
        <dbReference type="ARBA" id="ARBA00004123"/>
    </source>
</evidence>
<dbReference type="AlphaFoldDB" id="A0A9D4T076"/>
<evidence type="ECO:0000313" key="5">
    <source>
        <dbReference type="Proteomes" id="UP000821837"/>
    </source>
</evidence>
<gene>
    <name evidence="4" type="ORF">HPB52_012249</name>
</gene>
<proteinExistence type="predicted"/>